<dbReference type="Proteomes" id="UP001549143">
    <property type="component" value="Unassembled WGS sequence"/>
</dbReference>
<dbReference type="PANTHER" id="PTHR34129">
    <property type="entry name" value="BLR1139 PROTEIN"/>
    <property type="match status" value="1"/>
</dbReference>
<sequence>MAGGRVYSPLMSSLIYKIVPRALWQEAERTGSFTGAPVDHADGYIHFSTADQVRETAARHFAGQEDLLLVAVDGAALGEALRWEPSRGGAMFPHLYAQLPVSVALWVRPLPLGAGGRHQFPELERS</sequence>
<reference evidence="1 2" key="1">
    <citation type="submission" date="2024-06" db="EMBL/GenBank/DDBJ databases">
        <title>Genomic Encyclopedia of Type Strains, Phase IV (KMG-IV): sequencing the most valuable type-strain genomes for metagenomic binning, comparative biology and taxonomic classification.</title>
        <authorList>
            <person name="Goeker M."/>
        </authorList>
    </citation>
    <scope>NUCLEOTIDE SEQUENCE [LARGE SCALE GENOMIC DNA]</scope>
    <source>
        <strain evidence="1 2">DSM 19730</strain>
    </source>
</reference>
<accession>A0ABV2KMC0</accession>
<proteinExistence type="predicted"/>
<comment type="caution">
    <text evidence="1">The sequence shown here is derived from an EMBL/GenBank/DDBJ whole genome shotgun (WGS) entry which is preliminary data.</text>
</comment>
<dbReference type="PANTHER" id="PTHR34129:SF1">
    <property type="entry name" value="DUF952 DOMAIN-CONTAINING PROTEIN"/>
    <property type="match status" value="1"/>
</dbReference>
<name>A0ABV2KMC0_9HYPH</name>
<keyword evidence="2" id="KW-1185">Reference proteome</keyword>
<dbReference type="Pfam" id="PF06108">
    <property type="entry name" value="DUF952"/>
    <property type="match status" value="1"/>
</dbReference>
<dbReference type="Gene3D" id="3.20.170.20">
    <property type="entry name" value="Protein of unknown function DUF952"/>
    <property type="match status" value="1"/>
</dbReference>
<evidence type="ECO:0000313" key="1">
    <source>
        <dbReference type="EMBL" id="MET3662232.1"/>
    </source>
</evidence>
<gene>
    <name evidence="1" type="ORF">ABID44_002566</name>
</gene>
<dbReference type="EMBL" id="JBEPMN010000009">
    <property type="protein sequence ID" value="MET3662232.1"/>
    <property type="molecule type" value="Genomic_DNA"/>
</dbReference>
<protein>
    <submittedName>
        <fullName evidence="1">Uncharacterized protein (DUF952 family)</fullName>
    </submittedName>
</protein>
<dbReference type="InterPro" id="IPR009297">
    <property type="entry name" value="DUF952"/>
</dbReference>
<dbReference type="SUPFAM" id="SSF56399">
    <property type="entry name" value="ADP-ribosylation"/>
    <property type="match status" value="1"/>
</dbReference>
<organism evidence="1 2">
    <name type="scientific">Aquamicrobium ahrensii</name>
    <dbReference type="NCBI Taxonomy" id="469551"/>
    <lineage>
        <taxon>Bacteria</taxon>
        <taxon>Pseudomonadati</taxon>
        <taxon>Pseudomonadota</taxon>
        <taxon>Alphaproteobacteria</taxon>
        <taxon>Hyphomicrobiales</taxon>
        <taxon>Phyllobacteriaceae</taxon>
        <taxon>Aquamicrobium</taxon>
    </lineage>
</organism>
<evidence type="ECO:0000313" key="2">
    <source>
        <dbReference type="Proteomes" id="UP001549143"/>
    </source>
</evidence>